<evidence type="ECO:0000256" key="3">
    <source>
        <dbReference type="ARBA" id="ARBA00007681"/>
    </source>
</evidence>
<accession>A0A919CR26</accession>
<keyword evidence="9" id="KW-0066">ATP synthesis</keyword>
<keyword evidence="8" id="KW-0139">CF(1)</keyword>
<dbReference type="EMBL" id="BMZS01000010">
    <property type="protein sequence ID" value="GHD57821.1"/>
    <property type="molecule type" value="Genomic_DNA"/>
</dbReference>
<evidence type="ECO:0000256" key="2">
    <source>
        <dbReference type="ARBA" id="ARBA00004170"/>
    </source>
</evidence>
<dbReference type="AlphaFoldDB" id="A0A919CR26"/>
<evidence type="ECO:0000313" key="10">
    <source>
        <dbReference type="EMBL" id="GHD57821.1"/>
    </source>
</evidence>
<keyword evidence="4" id="KW-0813">Transport</keyword>
<organism evidence="10 11">
    <name type="scientific">Thalassobaculum fulvum</name>
    <dbReference type="NCBI Taxonomy" id="1633335"/>
    <lineage>
        <taxon>Bacteria</taxon>
        <taxon>Pseudomonadati</taxon>
        <taxon>Pseudomonadota</taxon>
        <taxon>Alphaproteobacteria</taxon>
        <taxon>Rhodospirillales</taxon>
        <taxon>Thalassobaculaceae</taxon>
        <taxon>Thalassobaculum</taxon>
    </lineage>
</organism>
<evidence type="ECO:0000256" key="8">
    <source>
        <dbReference type="ARBA" id="ARBA00023196"/>
    </source>
</evidence>
<comment type="caution">
    <text evidence="10">The sequence shown here is derived from an EMBL/GenBank/DDBJ whole genome shotgun (WGS) entry which is preliminary data.</text>
</comment>
<comment type="subcellular location">
    <subcellularLocation>
        <location evidence="2">Membrane</location>
        <topology evidence="2">Peripheral membrane protein</topology>
    </subcellularLocation>
</comment>
<dbReference type="PROSITE" id="PS00153">
    <property type="entry name" value="ATPASE_GAMMA"/>
    <property type="match status" value="1"/>
</dbReference>
<comment type="similarity">
    <text evidence="3">Belongs to the ATPase gamma chain family.</text>
</comment>
<reference evidence="10" key="2">
    <citation type="submission" date="2020-09" db="EMBL/GenBank/DDBJ databases">
        <authorList>
            <person name="Sun Q."/>
            <person name="Kim S."/>
        </authorList>
    </citation>
    <scope>NUCLEOTIDE SEQUENCE</scope>
    <source>
        <strain evidence="10">KCTC 42651</strain>
    </source>
</reference>
<evidence type="ECO:0000256" key="7">
    <source>
        <dbReference type="ARBA" id="ARBA00023136"/>
    </source>
</evidence>
<dbReference type="Gene3D" id="3.40.1380.10">
    <property type="match status" value="1"/>
</dbReference>
<comment type="function">
    <text evidence="1">Produces ATP from ADP in the presence of a proton gradient across the membrane. The gamma chain is believed to be important in regulating ATPase activity and the flow of protons through the CF(0) complex.</text>
</comment>
<evidence type="ECO:0000256" key="1">
    <source>
        <dbReference type="ARBA" id="ARBA00003456"/>
    </source>
</evidence>
<keyword evidence="7" id="KW-0472">Membrane</keyword>
<keyword evidence="11" id="KW-1185">Reference proteome</keyword>
<keyword evidence="5" id="KW-0375">Hydrogen ion transport</keyword>
<dbReference type="RefSeq" id="WP_189992906.1">
    <property type="nucleotide sequence ID" value="NZ_BMZS01000010.1"/>
</dbReference>
<dbReference type="InterPro" id="IPR023632">
    <property type="entry name" value="ATP_synth_F1_gsu_CS"/>
</dbReference>
<dbReference type="GO" id="GO:0045259">
    <property type="term" value="C:proton-transporting ATP synthase complex"/>
    <property type="evidence" value="ECO:0007669"/>
    <property type="project" value="UniProtKB-KW"/>
</dbReference>
<dbReference type="SUPFAM" id="SSF52943">
    <property type="entry name" value="ATP synthase (F1-ATPase), gamma subunit"/>
    <property type="match status" value="1"/>
</dbReference>
<dbReference type="InterPro" id="IPR035968">
    <property type="entry name" value="ATP_synth_F1_ATPase_gsu"/>
</dbReference>
<sequence length="283" mass="30017">MTRLADIERHIGSMTELLDIVGAMRSLASMRLQEAQRALPGMRSYAEAVAAAIADTLPLVEGVEGTPTVAGGRLALVLCTAEHGFVGGFNEHLMEAALARIDPDDALLVLGTRGATLSAERGRPADWTHPMASRCPAVPEVVNRLSLELYRRIAGGEVGRVEVMFARCRAGGGSTIERHPVLPVDPASLGPGSLRQPPIHTLPPAVLQEKLVGEYVFALLAEALVESLASENAARFLAMEAARDNVSRKLAELGAEARHARQSEITDELLDLVTGAEAVTRGG</sequence>
<evidence type="ECO:0000313" key="11">
    <source>
        <dbReference type="Proteomes" id="UP000630353"/>
    </source>
</evidence>
<dbReference type="PANTHER" id="PTHR11693">
    <property type="entry name" value="ATP SYNTHASE GAMMA CHAIN"/>
    <property type="match status" value="1"/>
</dbReference>
<evidence type="ECO:0000256" key="9">
    <source>
        <dbReference type="ARBA" id="ARBA00023310"/>
    </source>
</evidence>
<reference evidence="10" key="1">
    <citation type="journal article" date="2014" name="Int. J. Syst. Evol. Microbiol.">
        <title>Complete genome sequence of Corynebacterium casei LMG S-19264T (=DSM 44701T), isolated from a smear-ripened cheese.</title>
        <authorList>
            <consortium name="US DOE Joint Genome Institute (JGI-PGF)"/>
            <person name="Walter F."/>
            <person name="Albersmeier A."/>
            <person name="Kalinowski J."/>
            <person name="Ruckert C."/>
        </authorList>
    </citation>
    <scope>NUCLEOTIDE SEQUENCE</scope>
    <source>
        <strain evidence="10">KCTC 42651</strain>
    </source>
</reference>
<dbReference type="InterPro" id="IPR000131">
    <property type="entry name" value="ATP_synth_F1_gsu"/>
</dbReference>
<dbReference type="Pfam" id="PF00231">
    <property type="entry name" value="ATP-synt"/>
    <property type="match status" value="1"/>
</dbReference>
<evidence type="ECO:0000256" key="5">
    <source>
        <dbReference type="ARBA" id="ARBA00022781"/>
    </source>
</evidence>
<evidence type="ECO:0000256" key="6">
    <source>
        <dbReference type="ARBA" id="ARBA00023065"/>
    </source>
</evidence>
<dbReference type="GO" id="GO:0046933">
    <property type="term" value="F:proton-transporting ATP synthase activity, rotational mechanism"/>
    <property type="evidence" value="ECO:0007669"/>
    <property type="project" value="InterPro"/>
</dbReference>
<dbReference type="Gene3D" id="1.10.287.80">
    <property type="entry name" value="ATP synthase, gamma subunit, helix hairpin domain"/>
    <property type="match status" value="1"/>
</dbReference>
<dbReference type="PRINTS" id="PR00126">
    <property type="entry name" value="ATPASEGAMMA"/>
</dbReference>
<protein>
    <submittedName>
        <fullName evidence="10">ATP synthase subunit gamma</fullName>
    </submittedName>
</protein>
<gene>
    <name evidence="10" type="primary">atpG</name>
    <name evidence="10" type="ORF">GCM10017083_39760</name>
</gene>
<dbReference type="PANTHER" id="PTHR11693:SF22">
    <property type="entry name" value="ATP SYNTHASE SUBUNIT GAMMA, MITOCHONDRIAL"/>
    <property type="match status" value="1"/>
</dbReference>
<name>A0A919CR26_9PROT</name>
<keyword evidence="6" id="KW-0406">Ion transport</keyword>
<evidence type="ECO:0000256" key="4">
    <source>
        <dbReference type="ARBA" id="ARBA00022448"/>
    </source>
</evidence>
<dbReference type="Proteomes" id="UP000630353">
    <property type="component" value="Unassembled WGS sequence"/>
</dbReference>
<proteinExistence type="inferred from homology"/>
<dbReference type="CDD" id="cd12151">
    <property type="entry name" value="F1-ATPase_gamma"/>
    <property type="match status" value="1"/>
</dbReference>